<comment type="caution">
    <text evidence="8">The sequence shown here is derived from an EMBL/GenBank/DDBJ whole genome shotgun (WGS) entry which is preliminary data.</text>
</comment>
<dbReference type="PANTHER" id="PTHR43133:SF8">
    <property type="entry name" value="RNA POLYMERASE SIGMA FACTOR HI_1459-RELATED"/>
    <property type="match status" value="1"/>
</dbReference>
<keyword evidence="4" id="KW-0238">DNA-binding</keyword>
<reference evidence="9" key="1">
    <citation type="journal article" date="2019" name="Int. J. Syst. Evol. Microbiol.">
        <title>The Global Catalogue of Microorganisms (GCM) 10K type strain sequencing project: providing services to taxonomists for standard genome sequencing and annotation.</title>
        <authorList>
            <consortium name="The Broad Institute Genomics Platform"/>
            <consortium name="The Broad Institute Genome Sequencing Center for Infectious Disease"/>
            <person name="Wu L."/>
            <person name="Ma J."/>
        </authorList>
    </citation>
    <scope>NUCLEOTIDE SEQUENCE [LARGE SCALE GENOMIC DNA]</scope>
    <source>
        <strain evidence="9">CGMCC 1.12942</strain>
    </source>
</reference>
<dbReference type="PANTHER" id="PTHR43133">
    <property type="entry name" value="RNA POLYMERASE ECF-TYPE SIGMA FACTO"/>
    <property type="match status" value="1"/>
</dbReference>
<dbReference type="SUPFAM" id="SSF88946">
    <property type="entry name" value="Sigma2 domain of RNA polymerase sigma factors"/>
    <property type="match status" value="1"/>
</dbReference>
<comment type="similarity">
    <text evidence="1">Belongs to the sigma-70 factor family. ECF subfamily.</text>
</comment>
<evidence type="ECO:0000313" key="9">
    <source>
        <dbReference type="Proteomes" id="UP001596500"/>
    </source>
</evidence>
<proteinExistence type="inferred from homology"/>
<dbReference type="NCBIfam" id="TIGR02937">
    <property type="entry name" value="sigma70-ECF"/>
    <property type="match status" value="1"/>
</dbReference>
<keyword evidence="9" id="KW-1185">Reference proteome</keyword>
<dbReference type="Pfam" id="PF08281">
    <property type="entry name" value="Sigma70_r4_2"/>
    <property type="match status" value="1"/>
</dbReference>
<dbReference type="InterPro" id="IPR013325">
    <property type="entry name" value="RNA_pol_sigma_r2"/>
</dbReference>
<protein>
    <submittedName>
        <fullName evidence="8">RNA polymerase sigma factor SigX</fullName>
    </submittedName>
</protein>
<keyword evidence="5" id="KW-0804">Transcription</keyword>
<dbReference type="Pfam" id="PF04542">
    <property type="entry name" value="Sigma70_r2"/>
    <property type="match status" value="1"/>
</dbReference>
<evidence type="ECO:0000259" key="6">
    <source>
        <dbReference type="Pfam" id="PF04542"/>
    </source>
</evidence>
<evidence type="ECO:0000259" key="7">
    <source>
        <dbReference type="Pfam" id="PF08281"/>
    </source>
</evidence>
<name>A0ABW2RGU1_9BACL</name>
<dbReference type="Proteomes" id="UP001596500">
    <property type="component" value="Unassembled WGS sequence"/>
</dbReference>
<dbReference type="SUPFAM" id="SSF88659">
    <property type="entry name" value="Sigma3 and sigma4 domains of RNA polymerase sigma factors"/>
    <property type="match status" value="1"/>
</dbReference>
<evidence type="ECO:0000256" key="1">
    <source>
        <dbReference type="ARBA" id="ARBA00010641"/>
    </source>
</evidence>
<evidence type="ECO:0000256" key="5">
    <source>
        <dbReference type="ARBA" id="ARBA00023163"/>
    </source>
</evidence>
<evidence type="ECO:0000313" key="8">
    <source>
        <dbReference type="EMBL" id="MFC7440209.1"/>
    </source>
</evidence>
<dbReference type="Gene3D" id="1.10.1740.10">
    <property type="match status" value="1"/>
</dbReference>
<sequence>MEGLVSLQEQPRDALHDFEALFKTHYPFVVRQVMRIIPSQSVAEDIAQDVFLRFYHANRSGVEHVAAWLTRAAINASYNYLRSEKRHSARVEKETMHSSGTAPSTESRWLEREEIAAVRNILSQMDERERNLLLMKYSGFSYDELAEAINIKKESVGTLLSRAKSKFRKQYKQIRGDD</sequence>
<dbReference type="Gene3D" id="1.10.10.10">
    <property type="entry name" value="Winged helix-like DNA-binding domain superfamily/Winged helix DNA-binding domain"/>
    <property type="match status" value="1"/>
</dbReference>
<dbReference type="InterPro" id="IPR039425">
    <property type="entry name" value="RNA_pol_sigma-70-like"/>
</dbReference>
<evidence type="ECO:0000256" key="2">
    <source>
        <dbReference type="ARBA" id="ARBA00023015"/>
    </source>
</evidence>
<dbReference type="RefSeq" id="WP_379863428.1">
    <property type="nucleotide sequence ID" value="NZ_JBHTBW010000006.1"/>
</dbReference>
<feature type="domain" description="RNA polymerase sigma-70 region 2" evidence="6">
    <location>
        <begin position="21"/>
        <end position="86"/>
    </location>
</feature>
<organism evidence="8 9">
    <name type="scientific">Laceyella putida</name>
    <dbReference type="NCBI Taxonomy" id="110101"/>
    <lineage>
        <taxon>Bacteria</taxon>
        <taxon>Bacillati</taxon>
        <taxon>Bacillota</taxon>
        <taxon>Bacilli</taxon>
        <taxon>Bacillales</taxon>
        <taxon>Thermoactinomycetaceae</taxon>
        <taxon>Laceyella</taxon>
    </lineage>
</organism>
<keyword evidence="3" id="KW-0731">Sigma factor</keyword>
<accession>A0ABW2RGU1</accession>
<dbReference type="EMBL" id="JBHTBW010000006">
    <property type="protein sequence ID" value="MFC7440209.1"/>
    <property type="molecule type" value="Genomic_DNA"/>
</dbReference>
<keyword evidence="2" id="KW-0805">Transcription regulation</keyword>
<dbReference type="CDD" id="cd06171">
    <property type="entry name" value="Sigma70_r4"/>
    <property type="match status" value="1"/>
</dbReference>
<evidence type="ECO:0000256" key="3">
    <source>
        <dbReference type="ARBA" id="ARBA00023082"/>
    </source>
</evidence>
<dbReference type="InterPro" id="IPR014284">
    <property type="entry name" value="RNA_pol_sigma-70_dom"/>
</dbReference>
<evidence type="ECO:0000256" key="4">
    <source>
        <dbReference type="ARBA" id="ARBA00023125"/>
    </source>
</evidence>
<dbReference type="InterPro" id="IPR013324">
    <property type="entry name" value="RNA_pol_sigma_r3/r4-like"/>
</dbReference>
<gene>
    <name evidence="8" type="ORF">ACFQNG_03395</name>
</gene>
<dbReference type="InterPro" id="IPR013249">
    <property type="entry name" value="RNA_pol_sigma70_r4_t2"/>
</dbReference>
<dbReference type="InterPro" id="IPR007627">
    <property type="entry name" value="RNA_pol_sigma70_r2"/>
</dbReference>
<dbReference type="InterPro" id="IPR036388">
    <property type="entry name" value="WH-like_DNA-bd_sf"/>
</dbReference>
<feature type="domain" description="RNA polymerase sigma factor 70 region 4 type 2" evidence="7">
    <location>
        <begin position="117"/>
        <end position="166"/>
    </location>
</feature>